<feature type="region of interest" description="Disordered" evidence="1">
    <location>
        <begin position="273"/>
        <end position="330"/>
    </location>
</feature>
<dbReference type="EMBL" id="JAOTPV010000003">
    <property type="protein sequence ID" value="KAJ4485657.1"/>
    <property type="molecule type" value="Genomic_DNA"/>
</dbReference>
<evidence type="ECO:0000313" key="2">
    <source>
        <dbReference type="EMBL" id="KAJ4485657.1"/>
    </source>
</evidence>
<evidence type="ECO:0000313" key="3">
    <source>
        <dbReference type="Proteomes" id="UP001150266"/>
    </source>
</evidence>
<dbReference type="AlphaFoldDB" id="A0A9W9DU67"/>
<reference evidence="2" key="1">
    <citation type="submission" date="2022-08" db="EMBL/GenBank/DDBJ databases">
        <title>A Global Phylogenomic Analysis of the Shiitake Genus Lentinula.</title>
        <authorList>
            <consortium name="DOE Joint Genome Institute"/>
            <person name="Sierra-Patev S."/>
            <person name="Min B."/>
            <person name="Naranjo-Ortiz M."/>
            <person name="Looney B."/>
            <person name="Konkel Z."/>
            <person name="Slot J.C."/>
            <person name="Sakamoto Y."/>
            <person name="Steenwyk J.L."/>
            <person name="Rokas A."/>
            <person name="Carro J."/>
            <person name="Camarero S."/>
            <person name="Ferreira P."/>
            <person name="Molpeceres G."/>
            <person name="Ruiz-Duenas F.J."/>
            <person name="Serrano A."/>
            <person name="Henrissat B."/>
            <person name="Drula E."/>
            <person name="Hughes K.W."/>
            <person name="Mata J.L."/>
            <person name="Ishikawa N.K."/>
            <person name="Vargas-Isla R."/>
            <person name="Ushijima S."/>
            <person name="Smith C.A."/>
            <person name="Ahrendt S."/>
            <person name="Andreopoulos W."/>
            <person name="He G."/>
            <person name="Labutti K."/>
            <person name="Lipzen A."/>
            <person name="Ng V."/>
            <person name="Riley R."/>
            <person name="Sandor L."/>
            <person name="Barry K."/>
            <person name="Martinez A.T."/>
            <person name="Xiao Y."/>
            <person name="Gibbons J.G."/>
            <person name="Terashima K."/>
            <person name="Grigoriev I.V."/>
            <person name="Hibbett D.S."/>
        </authorList>
    </citation>
    <scope>NUCLEOTIDE SEQUENCE</scope>
    <source>
        <strain evidence="2">JLM2183</strain>
    </source>
</reference>
<feature type="compositionally biased region" description="Low complexity" evidence="1">
    <location>
        <begin position="308"/>
        <end position="322"/>
    </location>
</feature>
<feature type="compositionally biased region" description="Low complexity" evidence="1">
    <location>
        <begin position="285"/>
        <end position="297"/>
    </location>
</feature>
<organism evidence="2 3">
    <name type="scientific">Lentinula aciculospora</name>
    <dbReference type="NCBI Taxonomy" id="153920"/>
    <lineage>
        <taxon>Eukaryota</taxon>
        <taxon>Fungi</taxon>
        <taxon>Dikarya</taxon>
        <taxon>Basidiomycota</taxon>
        <taxon>Agaricomycotina</taxon>
        <taxon>Agaricomycetes</taxon>
        <taxon>Agaricomycetidae</taxon>
        <taxon>Agaricales</taxon>
        <taxon>Marasmiineae</taxon>
        <taxon>Omphalotaceae</taxon>
        <taxon>Lentinula</taxon>
    </lineage>
</organism>
<feature type="compositionally biased region" description="Acidic residues" evidence="1">
    <location>
        <begin position="423"/>
        <end position="441"/>
    </location>
</feature>
<feature type="compositionally biased region" description="Polar residues" evidence="1">
    <location>
        <begin position="273"/>
        <end position="284"/>
    </location>
</feature>
<feature type="compositionally biased region" description="Low complexity" evidence="1">
    <location>
        <begin position="1"/>
        <end position="29"/>
    </location>
</feature>
<feature type="region of interest" description="Disordered" evidence="1">
    <location>
        <begin position="377"/>
        <end position="622"/>
    </location>
</feature>
<feature type="region of interest" description="Disordered" evidence="1">
    <location>
        <begin position="1"/>
        <end position="39"/>
    </location>
</feature>
<dbReference type="Proteomes" id="UP001150266">
    <property type="component" value="Unassembled WGS sequence"/>
</dbReference>
<evidence type="ECO:0000256" key="1">
    <source>
        <dbReference type="SAM" id="MobiDB-lite"/>
    </source>
</evidence>
<feature type="compositionally biased region" description="Acidic residues" evidence="1">
    <location>
        <begin position="462"/>
        <end position="473"/>
    </location>
</feature>
<accession>A0A9W9DU67</accession>
<name>A0A9W9DU67_9AGAR</name>
<gene>
    <name evidence="2" type="ORF">J3R30DRAFT_1387903</name>
</gene>
<feature type="compositionally biased region" description="Basic and acidic residues" evidence="1">
    <location>
        <begin position="584"/>
        <end position="598"/>
    </location>
</feature>
<feature type="compositionally biased region" description="Low complexity" evidence="1">
    <location>
        <begin position="537"/>
        <end position="550"/>
    </location>
</feature>
<proteinExistence type="predicted"/>
<keyword evidence="3" id="KW-1185">Reference proteome</keyword>
<protein>
    <submittedName>
        <fullName evidence="2">Uncharacterized protein</fullName>
    </submittedName>
</protein>
<comment type="caution">
    <text evidence="2">The sequence shown here is derived from an EMBL/GenBank/DDBJ whole genome shotgun (WGS) entry which is preliminary data.</text>
</comment>
<feature type="compositionally biased region" description="Pro residues" evidence="1">
    <location>
        <begin position="30"/>
        <end position="39"/>
    </location>
</feature>
<sequence length="642" mass="70024">MSTTNDTTNSSDNVHTTSTSTSTTSLSPTWAPPKAPLPPHRLAKLANALGVSTPIPVHHRIDRVDRSPSPYLVPSPALSLNTPDAYASIRETYASLRRSPTPSSAGSVVTSGMPYTFTSKFLLHVIPPVYLPHNAQLRDNVPSGSGYHSQFRRGTLVSIHPTLQAQLWAIAKEYALPSITGIVLYIVNTSQPAQDRITPTGAEDEAAYEEPGPRLSEEIWKHLWIRVWKAEREELPPALAPLGLPGPVTSPPLFAIDSGTPISPLRPFLSSTGIDSPDTFNQAGTYPSPSTPSSASTLAFTRFLHSRSPTSESPETDTPPTSHSNSLDDTDANLLRANSFPLPGLNSPSLMPILAKVEFDIDRRKAGWYEPWAKRRRVKKQKKVKSDTLVNNHPKRLKLAGKAQAGRPGSAFSWKDQSTSESLTDDDEEEDEEDDIGDEDETARVLSPSGPSSRFRRNIHDLDDDDSESEDGGVEQSELTKGAEEISEIMAQMGQKPSRSNSLSKKRIPPPLILHPAGGAASKELKVPSPLNSATFTPPGSSSSSSGSTSLPYLKGVSPHNGAGRYNDDPEGSEFSNLMDDEVERYRTKSPLESEKRTGGVYDDLDLDLGELDDDDPHDRRRSQIIFKAKLDEIERVSIRLL</sequence>
<dbReference type="OrthoDB" id="2526154at2759"/>
<feature type="compositionally biased region" description="Acidic residues" evidence="1">
    <location>
        <begin position="603"/>
        <end position="616"/>
    </location>
</feature>